<comment type="caution">
    <text evidence="1">The sequence shown here is derived from an EMBL/GenBank/DDBJ whole genome shotgun (WGS) entry which is preliminary data.</text>
</comment>
<proteinExistence type="predicted"/>
<reference evidence="1" key="1">
    <citation type="submission" date="2019-09" db="EMBL/GenBank/DDBJ databases">
        <title>Draft genome information of white flower Hibiscus syriacus.</title>
        <authorList>
            <person name="Kim Y.-M."/>
        </authorList>
    </citation>
    <scope>NUCLEOTIDE SEQUENCE [LARGE SCALE GENOMIC DNA]</scope>
    <source>
        <strain evidence="1">YM2019G1</strain>
    </source>
</reference>
<keyword evidence="2" id="KW-1185">Reference proteome</keyword>
<accession>A0A6A2ZI75</accession>
<dbReference type="Proteomes" id="UP000436088">
    <property type="component" value="Unassembled WGS sequence"/>
</dbReference>
<dbReference type="PANTHER" id="PTHR35505:SF1">
    <property type="entry name" value="SNF2 DOMAIN PROTEIN"/>
    <property type="match status" value="1"/>
</dbReference>
<evidence type="ECO:0000313" key="2">
    <source>
        <dbReference type="Proteomes" id="UP000436088"/>
    </source>
</evidence>
<sequence length="148" mass="16641">MDHTFLGPQRGILLTGKQLKDLALTWSFVADNAIWSLRYDSECGDQGLVQLLFIRISHPTDLTRHDLFHGENGNQTKAISYINAFSESWLPCQLIKWVTSQTGIRDKARSLNVTSPVALLSELPAISMLLSFIFSCRDFSTCFNGWSS</sequence>
<gene>
    <name evidence="1" type="ORF">F3Y22_tig00110893pilonHSYRG01001</name>
</gene>
<name>A0A6A2ZI75_HIBSY</name>
<evidence type="ECO:0000313" key="1">
    <source>
        <dbReference type="EMBL" id="KAE8691049.1"/>
    </source>
</evidence>
<dbReference type="AlphaFoldDB" id="A0A6A2ZI75"/>
<dbReference type="PANTHER" id="PTHR35505">
    <property type="entry name" value="OS01G0600300 PROTEIN"/>
    <property type="match status" value="1"/>
</dbReference>
<protein>
    <submittedName>
        <fullName evidence="1">Uncharacterized protein</fullName>
    </submittedName>
</protein>
<dbReference type="EMBL" id="VEPZ02001150">
    <property type="protein sequence ID" value="KAE8691049.1"/>
    <property type="molecule type" value="Genomic_DNA"/>
</dbReference>
<organism evidence="1 2">
    <name type="scientific">Hibiscus syriacus</name>
    <name type="common">Rose of Sharon</name>
    <dbReference type="NCBI Taxonomy" id="106335"/>
    <lineage>
        <taxon>Eukaryota</taxon>
        <taxon>Viridiplantae</taxon>
        <taxon>Streptophyta</taxon>
        <taxon>Embryophyta</taxon>
        <taxon>Tracheophyta</taxon>
        <taxon>Spermatophyta</taxon>
        <taxon>Magnoliopsida</taxon>
        <taxon>eudicotyledons</taxon>
        <taxon>Gunneridae</taxon>
        <taxon>Pentapetalae</taxon>
        <taxon>rosids</taxon>
        <taxon>malvids</taxon>
        <taxon>Malvales</taxon>
        <taxon>Malvaceae</taxon>
        <taxon>Malvoideae</taxon>
        <taxon>Hibiscus</taxon>
    </lineage>
</organism>